<dbReference type="PANTHER" id="PTHR43333">
    <property type="entry name" value="2-HACID_DH_C DOMAIN-CONTAINING PROTEIN"/>
    <property type="match status" value="1"/>
</dbReference>
<dbReference type="RefSeq" id="WP_040514394.1">
    <property type="nucleotide sequence ID" value="NZ_CP045804.1"/>
</dbReference>
<protein>
    <submittedName>
        <fullName evidence="3">D-2-hydroxyacid dehydrogenase</fullName>
    </submittedName>
</protein>
<dbReference type="Gene3D" id="3.40.50.720">
    <property type="entry name" value="NAD(P)-binding Rossmann-like Domain"/>
    <property type="match status" value="2"/>
</dbReference>
<dbReference type="SUPFAM" id="SSF51735">
    <property type="entry name" value="NAD(P)-binding Rossmann-fold domains"/>
    <property type="match status" value="1"/>
</dbReference>
<reference evidence="3" key="1">
    <citation type="journal article" date="2021" name="Nat. Microbiol.">
        <title>Cocultivation of an ultrasmall environmental parasitic bacterium with lytic ability against bacteria associated with wastewater foams.</title>
        <authorList>
            <person name="Batinovic S."/>
            <person name="Rose J.J.A."/>
            <person name="Ratcliffe J."/>
            <person name="Seviour R.J."/>
            <person name="Petrovski S."/>
        </authorList>
    </citation>
    <scope>NUCLEOTIDE SEQUENCE</scope>
    <source>
        <strain evidence="3">CON44</strain>
    </source>
</reference>
<dbReference type="PRINTS" id="PR00411">
    <property type="entry name" value="PNDRDTASEI"/>
</dbReference>
<dbReference type="PANTHER" id="PTHR43333:SF1">
    <property type="entry name" value="D-ISOMER SPECIFIC 2-HYDROXYACID DEHYDROGENASE NAD-BINDING DOMAIN-CONTAINING PROTEIN"/>
    <property type="match status" value="1"/>
</dbReference>
<dbReference type="GO" id="GO:0051287">
    <property type="term" value="F:NAD binding"/>
    <property type="evidence" value="ECO:0007669"/>
    <property type="project" value="InterPro"/>
</dbReference>
<evidence type="ECO:0000313" key="3">
    <source>
        <dbReference type="EMBL" id="QHN39674.1"/>
    </source>
</evidence>
<dbReference type="CDD" id="cd05300">
    <property type="entry name" value="2-Hacid_dh_1"/>
    <property type="match status" value="1"/>
</dbReference>
<dbReference type="EMBL" id="CP045810">
    <property type="protein sequence ID" value="QHN39674.1"/>
    <property type="molecule type" value="Genomic_DNA"/>
</dbReference>
<gene>
    <name evidence="3" type="ORF">GII30_11335</name>
</gene>
<accession>A0A857MB68</accession>
<dbReference type="SUPFAM" id="SSF52283">
    <property type="entry name" value="Formate/glycerate dehydrogenase catalytic domain-like"/>
    <property type="match status" value="1"/>
</dbReference>
<dbReference type="InterPro" id="IPR006140">
    <property type="entry name" value="D-isomer_DH_NAD-bd"/>
</dbReference>
<dbReference type="Pfam" id="PF02826">
    <property type="entry name" value="2-Hacid_dh_C"/>
    <property type="match status" value="1"/>
</dbReference>
<proteinExistence type="predicted"/>
<organism evidence="3">
    <name type="scientific">Gordonia amarae</name>
    <dbReference type="NCBI Taxonomy" id="36821"/>
    <lineage>
        <taxon>Bacteria</taxon>
        <taxon>Bacillati</taxon>
        <taxon>Actinomycetota</taxon>
        <taxon>Actinomycetes</taxon>
        <taxon>Mycobacteriales</taxon>
        <taxon>Gordoniaceae</taxon>
        <taxon>Gordonia</taxon>
    </lineage>
</organism>
<keyword evidence="1" id="KW-0560">Oxidoreductase</keyword>
<name>A0A857MB68_9ACTN</name>
<dbReference type="AlphaFoldDB" id="A0A857MB68"/>
<sequence length="333" mass="35899">MSVRPTVVILGAPGVPAPHNLDTVATLADVRECTADTLGEALPGADVVVVWDFFSGALAHHWGPATRELRWVHVCAAGVDSVLFDELRTSPVVVTNASGVFDGPIAEFVLASILARDKQLHESKSFQRQAQWRHRETRRTAGTSALVIGTGGIGRSIAALLRAVGIQVTGAGRTARTDDPDFGIVHDSARLREYVGDFDNVIVVAPLTPATRHLIDARVLAAMRPDVHLINVGRGPLIDESALIAALRDGRIGAASLDVFTDEPLDPANPLWTMDNVAISPHMSGDVTGWRDTLADAFLTNLRRYVARGTDEPADVLHHVVDKERGYISHRPR</sequence>
<keyword evidence="2" id="KW-0520">NAD</keyword>
<evidence type="ECO:0000256" key="2">
    <source>
        <dbReference type="ARBA" id="ARBA00023027"/>
    </source>
</evidence>
<evidence type="ECO:0000256" key="1">
    <source>
        <dbReference type="ARBA" id="ARBA00023002"/>
    </source>
</evidence>
<dbReference type="GO" id="GO:0016491">
    <property type="term" value="F:oxidoreductase activity"/>
    <property type="evidence" value="ECO:0007669"/>
    <property type="project" value="UniProtKB-KW"/>
</dbReference>
<dbReference type="InterPro" id="IPR036291">
    <property type="entry name" value="NAD(P)-bd_dom_sf"/>
</dbReference>